<proteinExistence type="predicted"/>
<reference evidence="2" key="2">
    <citation type="submission" date="2014-06" db="EMBL/GenBank/DDBJ databases">
        <authorList>
            <person name="Aslett M."/>
        </authorList>
    </citation>
    <scope>NUCLEOTIDE SEQUENCE</scope>
</reference>
<gene>
    <name evidence="2" type="ORF">EgrG_000820000</name>
</gene>
<sequence length="97" mass="10958">MYGAAMLHSRNFAKSNEPPPFSESLAPHPTLPSYLLFVPLTTVYDLHFSRLIRLRFISPEQCFVKLICSCYLLFSVKHSTFTECSQLNPGICVTLSS</sequence>
<evidence type="ECO:0000313" key="3">
    <source>
        <dbReference type="Proteomes" id="UP000492820"/>
    </source>
</evidence>
<name>A0A068WDS7_ECHGR</name>
<organism evidence="2">
    <name type="scientific">Echinococcus granulosus</name>
    <name type="common">Hydatid tapeworm</name>
    <dbReference type="NCBI Taxonomy" id="6210"/>
    <lineage>
        <taxon>Eukaryota</taxon>
        <taxon>Metazoa</taxon>
        <taxon>Spiralia</taxon>
        <taxon>Lophotrochozoa</taxon>
        <taxon>Platyhelminthes</taxon>
        <taxon>Cestoda</taxon>
        <taxon>Eucestoda</taxon>
        <taxon>Cyclophyllidea</taxon>
        <taxon>Taeniidae</taxon>
        <taxon>Echinococcus</taxon>
        <taxon>Echinococcus granulosus group</taxon>
    </lineage>
</organism>
<reference evidence="2 3" key="1">
    <citation type="journal article" date="2013" name="Nature">
        <title>The genomes of four tapeworm species reveal adaptations to parasitism.</title>
        <authorList>
            <person name="Tsai I.J."/>
            <person name="Zarowiecki M."/>
            <person name="Holroyd N."/>
            <person name="Garciarrubio A."/>
            <person name="Sanchez-Flores A."/>
            <person name="Brooks K.L."/>
            <person name="Tracey A."/>
            <person name="Bobes R.J."/>
            <person name="Fragoso G."/>
            <person name="Sciutto E."/>
            <person name="Aslett M."/>
            <person name="Beasley H."/>
            <person name="Bennett H.M."/>
            <person name="Cai J."/>
            <person name="Camicia F."/>
            <person name="Clark R."/>
            <person name="Cucher M."/>
            <person name="De Silva N."/>
            <person name="Day T.A."/>
            <person name="Deplazes P."/>
            <person name="Estrada K."/>
            <person name="Fernandez C."/>
            <person name="Holland P.W."/>
            <person name="Hou J."/>
            <person name="Hu S."/>
            <person name="Huckvale T."/>
            <person name="Hung S.S."/>
            <person name="Kamenetzky L."/>
            <person name="Keane J.A."/>
            <person name="Kiss F."/>
            <person name="Koziol U."/>
            <person name="Lambert O."/>
            <person name="Liu K."/>
            <person name="Luo X."/>
            <person name="Luo Y."/>
            <person name="Macchiaroli N."/>
            <person name="Nichol S."/>
            <person name="Paps J."/>
            <person name="Parkinson J."/>
            <person name="Pouchkina-Stantcheva N."/>
            <person name="Riddiford N."/>
            <person name="Rosenzvit M."/>
            <person name="Salinas G."/>
            <person name="Wasmuth J.D."/>
            <person name="Zamanian M."/>
            <person name="Zheng Y."/>
            <person name="Cai X."/>
            <person name="Soberon X."/>
            <person name="Olson P.D."/>
            <person name="Laclette J.P."/>
            <person name="Brehm K."/>
            <person name="Berriman M."/>
            <person name="Garciarrubio A."/>
            <person name="Bobes R.J."/>
            <person name="Fragoso G."/>
            <person name="Sanchez-Flores A."/>
            <person name="Estrada K."/>
            <person name="Cevallos M.A."/>
            <person name="Morett E."/>
            <person name="Gonzalez V."/>
            <person name="Portillo T."/>
            <person name="Ochoa-Leyva A."/>
            <person name="Jose M.V."/>
            <person name="Sciutto E."/>
            <person name="Landa A."/>
            <person name="Jimenez L."/>
            <person name="Valdes V."/>
            <person name="Carrero J.C."/>
            <person name="Larralde C."/>
            <person name="Morales-Montor J."/>
            <person name="Limon-Lason J."/>
            <person name="Soberon X."/>
            <person name="Laclette J.P."/>
        </authorList>
    </citation>
    <scope>NUCLEOTIDE SEQUENCE [LARGE SCALE GENOMIC DNA]</scope>
</reference>
<dbReference type="EMBL" id="LK028576">
    <property type="protein sequence ID" value="CDS15790.1"/>
    <property type="molecule type" value="Genomic_DNA"/>
</dbReference>
<evidence type="ECO:0000313" key="2">
    <source>
        <dbReference type="EMBL" id="CDS15790.1"/>
    </source>
</evidence>
<evidence type="ECO:0000256" key="1">
    <source>
        <dbReference type="SAM" id="MobiDB-lite"/>
    </source>
</evidence>
<dbReference type="AlphaFoldDB" id="A0A068WDS7"/>
<dbReference type="WBParaSite" id="EgrG_000820000">
    <property type="protein sequence ID" value="EgrG_000820000"/>
    <property type="gene ID" value="EgrG_000820000"/>
</dbReference>
<reference evidence="4" key="3">
    <citation type="submission" date="2020-10" db="UniProtKB">
        <authorList>
            <consortium name="WormBaseParasite"/>
        </authorList>
    </citation>
    <scope>IDENTIFICATION</scope>
</reference>
<accession>A0A068WDS7</accession>
<feature type="region of interest" description="Disordered" evidence="1">
    <location>
        <begin position="1"/>
        <end position="21"/>
    </location>
</feature>
<evidence type="ECO:0000313" key="4">
    <source>
        <dbReference type="WBParaSite" id="EgrG_000820000"/>
    </source>
</evidence>
<protein>
    <submittedName>
        <fullName evidence="2 4">Expressed protein</fullName>
    </submittedName>
</protein>
<dbReference type="Proteomes" id="UP000492820">
    <property type="component" value="Unassembled WGS sequence"/>
</dbReference>